<keyword evidence="6 8" id="KW-1133">Transmembrane helix</keyword>
<feature type="transmembrane region" description="Helical" evidence="8">
    <location>
        <begin position="402"/>
        <end position="424"/>
    </location>
</feature>
<evidence type="ECO:0000256" key="2">
    <source>
        <dbReference type="ARBA" id="ARBA00022475"/>
    </source>
</evidence>
<gene>
    <name evidence="10" type="ORF">UR52_C0001G0100</name>
</gene>
<protein>
    <recommendedName>
        <fullName evidence="9">Glycosyltransferase RgtA/B/C/D-like domain-containing protein</fullName>
    </recommendedName>
</protein>
<feature type="transmembrane region" description="Helical" evidence="8">
    <location>
        <begin position="127"/>
        <end position="144"/>
    </location>
</feature>
<comment type="caution">
    <text evidence="10">The sequence shown here is derived from an EMBL/GenBank/DDBJ whole genome shotgun (WGS) entry which is preliminary data.</text>
</comment>
<reference evidence="10 11" key="1">
    <citation type="journal article" date="2015" name="Nature">
        <title>rRNA introns, odd ribosomes, and small enigmatic genomes across a large radiation of phyla.</title>
        <authorList>
            <person name="Brown C.T."/>
            <person name="Hug L.A."/>
            <person name="Thomas B.C."/>
            <person name="Sharon I."/>
            <person name="Castelle C.J."/>
            <person name="Singh A."/>
            <person name="Wilkins M.J."/>
            <person name="Williams K.H."/>
            <person name="Banfield J.F."/>
        </authorList>
    </citation>
    <scope>NUCLEOTIDE SEQUENCE [LARGE SCALE GENOMIC DNA]</scope>
</reference>
<feature type="transmembrane region" description="Helical" evidence="8">
    <location>
        <begin position="196"/>
        <end position="212"/>
    </location>
</feature>
<accession>A0A0G0D9L0</accession>
<feature type="transmembrane region" description="Helical" evidence="8">
    <location>
        <begin position="80"/>
        <end position="97"/>
    </location>
</feature>
<evidence type="ECO:0000313" key="10">
    <source>
        <dbReference type="EMBL" id="KKP60020.1"/>
    </source>
</evidence>
<comment type="subcellular location">
    <subcellularLocation>
        <location evidence="1">Cell membrane</location>
        <topology evidence="1">Multi-pass membrane protein</topology>
    </subcellularLocation>
</comment>
<dbReference type="PANTHER" id="PTHR33908">
    <property type="entry name" value="MANNOSYLTRANSFERASE YKCB-RELATED"/>
    <property type="match status" value="1"/>
</dbReference>
<feature type="transmembrane region" description="Helical" evidence="8">
    <location>
        <begin position="217"/>
        <end position="235"/>
    </location>
</feature>
<evidence type="ECO:0000256" key="5">
    <source>
        <dbReference type="ARBA" id="ARBA00022692"/>
    </source>
</evidence>
<name>A0A0G0D9L0_9BACT</name>
<dbReference type="Proteomes" id="UP000034176">
    <property type="component" value="Unassembled WGS sequence"/>
</dbReference>
<dbReference type="PANTHER" id="PTHR33908:SF3">
    <property type="entry name" value="UNDECAPRENYL PHOSPHATE-ALPHA-4-AMINO-4-DEOXY-L-ARABINOSE ARABINOSYL TRANSFERASE"/>
    <property type="match status" value="1"/>
</dbReference>
<evidence type="ECO:0000259" key="9">
    <source>
        <dbReference type="Pfam" id="PF13231"/>
    </source>
</evidence>
<dbReference type="GO" id="GO:0005886">
    <property type="term" value="C:plasma membrane"/>
    <property type="evidence" value="ECO:0007669"/>
    <property type="project" value="UniProtKB-SubCell"/>
</dbReference>
<evidence type="ECO:0000256" key="1">
    <source>
        <dbReference type="ARBA" id="ARBA00004651"/>
    </source>
</evidence>
<proteinExistence type="predicted"/>
<dbReference type="STRING" id="1618434.UR52_C0001G0100"/>
<evidence type="ECO:0000313" key="11">
    <source>
        <dbReference type="Proteomes" id="UP000034176"/>
    </source>
</evidence>
<evidence type="ECO:0000256" key="6">
    <source>
        <dbReference type="ARBA" id="ARBA00022989"/>
    </source>
</evidence>
<keyword evidence="4" id="KW-0808">Transferase</keyword>
<evidence type="ECO:0000256" key="7">
    <source>
        <dbReference type="ARBA" id="ARBA00023136"/>
    </source>
</evidence>
<feature type="domain" description="Glycosyltransferase RgtA/B/C/D-like" evidence="9">
    <location>
        <begin position="79"/>
        <end position="234"/>
    </location>
</feature>
<evidence type="ECO:0000256" key="3">
    <source>
        <dbReference type="ARBA" id="ARBA00022676"/>
    </source>
</evidence>
<dbReference type="InterPro" id="IPR050297">
    <property type="entry name" value="LipidA_mod_glycosyltrf_83"/>
</dbReference>
<keyword evidence="2" id="KW-1003">Cell membrane</keyword>
<feature type="transmembrane region" description="Helical" evidence="8">
    <location>
        <begin position="316"/>
        <end position="337"/>
    </location>
</feature>
<evidence type="ECO:0000256" key="8">
    <source>
        <dbReference type="SAM" id="Phobius"/>
    </source>
</evidence>
<keyword evidence="5 8" id="KW-0812">Transmembrane</keyword>
<dbReference type="InterPro" id="IPR038731">
    <property type="entry name" value="RgtA/B/C-like"/>
</dbReference>
<feature type="transmembrane region" description="Helical" evidence="8">
    <location>
        <begin position="15"/>
        <end position="33"/>
    </location>
</feature>
<keyword evidence="7 8" id="KW-0472">Membrane</keyword>
<dbReference type="GO" id="GO:0009103">
    <property type="term" value="P:lipopolysaccharide biosynthetic process"/>
    <property type="evidence" value="ECO:0007669"/>
    <property type="project" value="UniProtKB-ARBA"/>
</dbReference>
<dbReference type="EMBL" id="LBPN01000001">
    <property type="protein sequence ID" value="KKP60020.1"/>
    <property type="molecule type" value="Genomic_DNA"/>
</dbReference>
<evidence type="ECO:0000256" key="4">
    <source>
        <dbReference type="ARBA" id="ARBA00022679"/>
    </source>
</evidence>
<feature type="transmembrane region" description="Helical" evidence="8">
    <location>
        <begin position="150"/>
        <end position="168"/>
    </location>
</feature>
<keyword evidence="3" id="KW-0328">Glycosyltransferase</keyword>
<feature type="transmembrane region" description="Helical" evidence="8">
    <location>
        <begin position="103"/>
        <end position="120"/>
    </location>
</feature>
<dbReference type="AlphaFoldDB" id="A0A0G0D9L0"/>
<dbReference type="GO" id="GO:0016763">
    <property type="term" value="F:pentosyltransferase activity"/>
    <property type="evidence" value="ECO:0007669"/>
    <property type="project" value="TreeGrafter"/>
</dbReference>
<feature type="transmembrane region" description="Helical" evidence="8">
    <location>
        <begin position="375"/>
        <end position="393"/>
    </location>
</feature>
<organism evidence="10 11">
    <name type="scientific">Candidatus Gottesmanbacteria bacterium GW2011_GWA1_34_13</name>
    <dbReference type="NCBI Taxonomy" id="1618434"/>
    <lineage>
        <taxon>Bacteria</taxon>
        <taxon>Candidatus Gottesmaniibacteriota</taxon>
    </lineage>
</organism>
<sequence>MGLLIMIKLHCMNRLHTWLLFSILLIGFILRIYQLEQTPNGFASDEAAIGYNAYSILKTGRDEFGKSFPLSFKSFGEFKAPLYIYLTIPFIAIFGLNEFATRLPAAIFGISTIFFLYLLINKLFRNQKLALASALILTIIPWHLQFTRIAYEGSLVVFLLTLSTYFFLRGIDSNRFYFISFAGFALIPYAHYSVRLFLPLFIISLLIIYRRTIRSKILSIFFAILLGIIIIYPLIPQMVSSDGLNRASYISVFTDPGESFAINEKIAEHAWSNFKISIPTRILHNKIMQFTQKFIQNYIAHFDFSFLFIKGDEDHLFQTPNIGLIPLILFLPLLWGISKLITYQNPQKLLVLSWLFLAPIPSSLTRLSASSNRDFIIIIPICIIIGVGLFDIFKQIKGHYKLIAYITCVLFIFEYGLYLDAYYIHASIKNSRDIRVIGKDLVNMVKPYMDQYPNIWVTSNSGGYIHFLFYLKYPPNIYQNEAKLTKINVYGFGTIEHFGKFGFAKVPKYFDFSKNILYLAQAAEIPKNVAPMSYVYYPDGQLAYALFDTQILTKQDPESNILYKPENQDIYGTIIPLDEKTN</sequence>
<dbReference type="GO" id="GO:0010041">
    <property type="term" value="P:response to iron(III) ion"/>
    <property type="evidence" value="ECO:0007669"/>
    <property type="project" value="TreeGrafter"/>
</dbReference>
<dbReference type="Pfam" id="PF13231">
    <property type="entry name" value="PMT_2"/>
    <property type="match status" value="1"/>
</dbReference>